<dbReference type="PROSITE" id="PS00893">
    <property type="entry name" value="NUDIX_BOX"/>
    <property type="match status" value="1"/>
</dbReference>
<dbReference type="InterPro" id="IPR020084">
    <property type="entry name" value="NUDIX_hydrolase_CS"/>
</dbReference>
<sequence>MGGGLLPVTVHNGKIMFLLGREHDEKQWSDFGGGREGKETRYETALREGCEELNGFFGCKNQLKSIVKDNMLLEVNKNGFTSYLFFIPYDPYLPSYFENNFKLMKQRFPQHVGKHGMFEKDKVRWFTSYNARRNMKNVRPFYRSVLNEVLKNQGILKKILL</sequence>
<dbReference type="EMBL" id="MN739470">
    <property type="protein sequence ID" value="QHT06560.1"/>
    <property type="molecule type" value="Genomic_DNA"/>
</dbReference>
<evidence type="ECO:0000313" key="1">
    <source>
        <dbReference type="EMBL" id="QHT06560.1"/>
    </source>
</evidence>
<evidence type="ECO:0008006" key="2">
    <source>
        <dbReference type="Google" id="ProtNLM"/>
    </source>
</evidence>
<protein>
    <recommendedName>
        <fullName evidence="2">Nudix hydrolase domain-containing protein</fullName>
    </recommendedName>
</protein>
<organism evidence="1">
    <name type="scientific">viral metagenome</name>
    <dbReference type="NCBI Taxonomy" id="1070528"/>
    <lineage>
        <taxon>unclassified sequences</taxon>
        <taxon>metagenomes</taxon>
        <taxon>organismal metagenomes</taxon>
    </lineage>
</organism>
<accession>A0A6C0CRT0</accession>
<dbReference type="Gene3D" id="3.90.79.10">
    <property type="entry name" value="Nucleoside Triphosphate Pyrophosphohydrolase"/>
    <property type="match status" value="1"/>
</dbReference>
<dbReference type="GO" id="GO:0016787">
    <property type="term" value="F:hydrolase activity"/>
    <property type="evidence" value="ECO:0007669"/>
    <property type="project" value="InterPro"/>
</dbReference>
<dbReference type="SUPFAM" id="SSF55811">
    <property type="entry name" value="Nudix"/>
    <property type="match status" value="1"/>
</dbReference>
<dbReference type="InterPro" id="IPR015797">
    <property type="entry name" value="NUDIX_hydrolase-like_dom_sf"/>
</dbReference>
<proteinExistence type="predicted"/>
<name>A0A6C0CRT0_9ZZZZ</name>
<reference evidence="1" key="1">
    <citation type="journal article" date="2020" name="Nature">
        <title>Giant virus diversity and host interactions through global metagenomics.</title>
        <authorList>
            <person name="Schulz F."/>
            <person name="Roux S."/>
            <person name="Paez-Espino D."/>
            <person name="Jungbluth S."/>
            <person name="Walsh D.A."/>
            <person name="Denef V.J."/>
            <person name="McMahon K.D."/>
            <person name="Konstantinidis K.T."/>
            <person name="Eloe-Fadrosh E.A."/>
            <person name="Kyrpides N.C."/>
            <person name="Woyke T."/>
        </authorList>
    </citation>
    <scope>NUCLEOTIDE SEQUENCE</scope>
    <source>
        <strain evidence="1">GVMAG-M-3300021425-30</strain>
    </source>
</reference>
<dbReference type="AlphaFoldDB" id="A0A6C0CRT0"/>